<dbReference type="InterPro" id="IPR043129">
    <property type="entry name" value="ATPase_NBD"/>
</dbReference>
<feature type="compositionally biased region" description="Basic and acidic residues" evidence="1">
    <location>
        <begin position="535"/>
        <end position="547"/>
    </location>
</feature>
<dbReference type="EMBL" id="AP021861">
    <property type="protein sequence ID" value="BBO32395.1"/>
    <property type="molecule type" value="Genomic_DNA"/>
</dbReference>
<evidence type="ECO:0000313" key="2">
    <source>
        <dbReference type="EMBL" id="BBO32395.1"/>
    </source>
</evidence>
<feature type="compositionally biased region" description="Low complexity" evidence="1">
    <location>
        <begin position="483"/>
        <end position="512"/>
    </location>
</feature>
<dbReference type="Proteomes" id="UP000326837">
    <property type="component" value="Chromosome"/>
</dbReference>
<protein>
    <submittedName>
        <fullName evidence="2">Uncharacterized protein</fullName>
    </submittedName>
</protein>
<sequence>MSRTLALKLLPAAAIAAVVRNGERLEIERAMRIPLPTGGDGTARGKAIREALATWKLGRMATVLAAPRSDLTIQNLELPPMPADDLPELVHLQAERDIQLSEDGEGFDFLPLAGDEDHPYRVLGAGLSATQWKTLKATCDASELKVGRIVPEPLGWVELGRNALTERQADALGVFSAIIERQAVVWASRGDALQLIRTVWLPADDNAAADAAALGNELRRTLLSLAQSPDAGAPPRCYYLGDNADEIAGELGATISKPVQATTLAKLVRIDPSFDLAGAGVSLVELAPMAALAAAAGAGKAAPIDLLHPRRRPPAPSKMRTYVLAGAAAVAGVAMIGWQAYQNVQAPLALAATADAERKALEPVLESYKADETKAAAIGEWLGQSTNLLTELDHLSGRLRPEPLASEKFAADQDLVLTRLNVINRQVSFTAAAKSNDAIQPAERRLREGNYRVDRGVVEPKAEGMPGFNVTVFETVERVAPATTTTTTNTAEPPAAAAPAENAPAPAAAKPADAGEVKKPEPAKAEVEQAEQPTEAEKPAAADEPAKSPEPAKASAPVESTEPAAGATP</sequence>
<dbReference type="AlphaFoldDB" id="A0A5K7X7N1"/>
<feature type="compositionally biased region" description="Low complexity" evidence="1">
    <location>
        <begin position="549"/>
        <end position="560"/>
    </location>
</feature>
<dbReference type="SUPFAM" id="SSF53067">
    <property type="entry name" value="Actin-like ATPase domain"/>
    <property type="match status" value="1"/>
</dbReference>
<dbReference type="KEGG" id="lpav:PLANPX_2007"/>
<dbReference type="RefSeq" id="WP_152098371.1">
    <property type="nucleotide sequence ID" value="NZ_AP021861.1"/>
</dbReference>
<keyword evidence="3" id="KW-1185">Reference proteome</keyword>
<proteinExistence type="predicted"/>
<gene>
    <name evidence="2" type="ORF">PLANPX_2007</name>
</gene>
<evidence type="ECO:0000313" key="3">
    <source>
        <dbReference type="Proteomes" id="UP000326837"/>
    </source>
</evidence>
<evidence type="ECO:0000256" key="1">
    <source>
        <dbReference type="SAM" id="MobiDB-lite"/>
    </source>
</evidence>
<feature type="compositionally biased region" description="Basic and acidic residues" evidence="1">
    <location>
        <begin position="513"/>
        <end position="527"/>
    </location>
</feature>
<organism evidence="2 3">
    <name type="scientific">Lacipirellula parvula</name>
    <dbReference type="NCBI Taxonomy" id="2650471"/>
    <lineage>
        <taxon>Bacteria</taxon>
        <taxon>Pseudomonadati</taxon>
        <taxon>Planctomycetota</taxon>
        <taxon>Planctomycetia</taxon>
        <taxon>Pirellulales</taxon>
        <taxon>Lacipirellulaceae</taxon>
        <taxon>Lacipirellula</taxon>
    </lineage>
</organism>
<feature type="region of interest" description="Disordered" evidence="1">
    <location>
        <begin position="483"/>
        <end position="569"/>
    </location>
</feature>
<reference evidence="3" key="1">
    <citation type="submission" date="2019-10" db="EMBL/GenBank/DDBJ databases">
        <title>Lacipirellula parvula gen. nov., sp. nov., representing a lineage of planctomycetes widespread in freshwater anoxic habitats, and description of the family Lacipirellulaceae.</title>
        <authorList>
            <person name="Dedysh S.N."/>
            <person name="Kulichevskaya I.S."/>
            <person name="Beletsky A.V."/>
            <person name="Rakitin A.L."/>
            <person name="Mardanov A.V."/>
            <person name="Ivanova A.A."/>
            <person name="Saltykova V.X."/>
            <person name="Rijpstra W.I.C."/>
            <person name="Sinninghe Damste J.S."/>
            <person name="Ravin N.V."/>
        </authorList>
    </citation>
    <scope>NUCLEOTIDE SEQUENCE [LARGE SCALE GENOMIC DNA]</scope>
    <source>
        <strain evidence="3">PX69</strain>
    </source>
</reference>
<name>A0A5K7X7N1_9BACT</name>
<accession>A0A5K7X7N1</accession>